<evidence type="ECO:0000259" key="12">
    <source>
        <dbReference type="PROSITE" id="PS50046"/>
    </source>
</evidence>
<evidence type="ECO:0000256" key="5">
    <source>
        <dbReference type="ARBA" id="ARBA00022543"/>
    </source>
</evidence>
<keyword evidence="10" id="KW-0902">Two-component regulatory system</keyword>
<feature type="domain" description="Phytochrome chromophore attachment site" evidence="12">
    <location>
        <begin position="150"/>
        <end position="312"/>
    </location>
</feature>
<dbReference type="InterPro" id="IPR050736">
    <property type="entry name" value="Sensor_HK_Regulatory"/>
</dbReference>
<keyword evidence="5" id="KW-0600">Photoreceptor protein</keyword>
<dbReference type="InterPro" id="IPR013515">
    <property type="entry name" value="Phytochrome_cen-reg"/>
</dbReference>
<dbReference type="InterPro" id="IPR029016">
    <property type="entry name" value="GAF-like_dom_sf"/>
</dbReference>
<dbReference type="SUPFAM" id="SSF47384">
    <property type="entry name" value="Homodimeric domain of signal transducing histidine kinase"/>
    <property type="match status" value="1"/>
</dbReference>
<dbReference type="InterPro" id="IPR036097">
    <property type="entry name" value="HisK_dim/P_sf"/>
</dbReference>
<reference evidence="14 15" key="1">
    <citation type="submission" date="2017-05" db="EMBL/GenBank/DDBJ databases">
        <authorList>
            <person name="Varghese N."/>
            <person name="Submissions S."/>
        </authorList>
    </citation>
    <scope>NUCLEOTIDE SEQUENCE [LARGE SCALE GENOMIC DNA]</scope>
    <source>
        <strain evidence="14 15">DSM 26001</strain>
    </source>
</reference>
<dbReference type="PROSITE" id="PS50109">
    <property type="entry name" value="HIS_KIN"/>
    <property type="match status" value="1"/>
</dbReference>
<dbReference type="CDD" id="cd00082">
    <property type="entry name" value="HisKA"/>
    <property type="match status" value="1"/>
</dbReference>
<proteinExistence type="inferred from homology"/>
<dbReference type="Pfam" id="PF02518">
    <property type="entry name" value="HATPase_c"/>
    <property type="match status" value="1"/>
</dbReference>
<evidence type="ECO:0000256" key="2">
    <source>
        <dbReference type="ARBA" id="ARBA00006402"/>
    </source>
</evidence>
<dbReference type="Gene3D" id="3.30.450.20">
    <property type="entry name" value="PAS domain"/>
    <property type="match status" value="1"/>
</dbReference>
<dbReference type="PANTHER" id="PTHR43711">
    <property type="entry name" value="TWO-COMPONENT HISTIDINE KINASE"/>
    <property type="match status" value="1"/>
</dbReference>
<dbReference type="Pfam" id="PF00512">
    <property type="entry name" value="HisKA"/>
    <property type="match status" value="1"/>
</dbReference>
<dbReference type="InterPro" id="IPR000014">
    <property type="entry name" value="PAS"/>
</dbReference>
<dbReference type="Gene3D" id="3.30.450.270">
    <property type="match status" value="1"/>
</dbReference>
<evidence type="ECO:0000256" key="8">
    <source>
        <dbReference type="ARBA" id="ARBA00022777"/>
    </source>
</evidence>
<dbReference type="InterPro" id="IPR043150">
    <property type="entry name" value="Phytochrome_PHY_sf"/>
</dbReference>
<dbReference type="InterPro" id="IPR036890">
    <property type="entry name" value="HATPase_C_sf"/>
</dbReference>
<dbReference type="CDD" id="cd00130">
    <property type="entry name" value="PAS"/>
    <property type="match status" value="1"/>
</dbReference>
<dbReference type="SUPFAM" id="SSF55785">
    <property type="entry name" value="PYP-like sensor domain (PAS domain)"/>
    <property type="match status" value="1"/>
</dbReference>
<dbReference type="InterPro" id="IPR003594">
    <property type="entry name" value="HATPase_dom"/>
</dbReference>
<dbReference type="Gene3D" id="3.30.450.40">
    <property type="match status" value="1"/>
</dbReference>
<evidence type="ECO:0000256" key="7">
    <source>
        <dbReference type="ARBA" id="ARBA00022679"/>
    </source>
</evidence>
<dbReference type="InterPro" id="IPR003661">
    <property type="entry name" value="HisK_dim/P_dom"/>
</dbReference>
<evidence type="ECO:0000256" key="11">
    <source>
        <dbReference type="ARBA" id="ARBA00023170"/>
    </source>
</evidence>
<dbReference type="Proteomes" id="UP001158049">
    <property type="component" value="Unassembled WGS sequence"/>
</dbReference>
<dbReference type="SMART" id="SM00387">
    <property type="entry name" value="HATPase_c"/>
    <property type="match status" value="1"/>
</dbReference>
<evidence type="ECO:0000313" key="15">
    <source>
        <dbReference type="Proteomes" id="UP001158049"/>
    </source>
</evidence>
<dbReference type="RefSeq" id="WP_283443267.1">
    <property type="nucleotide sequence ID" value="NZ_FXUL01000012.1"/>
</dbReference>
<keyword evidence="6" id="KW-0716">Sensory transduction</keyword>
<keyword evidence="9" id="KW-0157">Chromophore</keyword>
<feature type="domain" description="Histidine kinase" evidence="13">
    <location>
        <begin position="537"/>
        <end position="752"/>
    </location>
</feature>
<dbReference type="PROSITE" id="PS50046">
    <property type="entry name" value="PHYTOCHROME_2"/>
    <property type="match status" value="1"/>
</dbReference>
<dbReference type="PANTHER" id="PTHR43711:SF1">
    <property type="entry name" value="HISTIDINE KINASE 1"/>
    <property type="match status" value="1"/>
</dbReference>
<keyword evidence="11" id="KW-0675">Receptor</keyword>
<dbReference type="EC" id="2.7.13.3" evidence="4"/>
<dbReference type="InterPro" id="IPR016132">
    <property type="entry name" value="Phyto_chromo_attachment"/>
</dbReference>
<dbReference type="Pfam" id="PF08446">
    <property type="entry name" value="PAS_2"/>
    <property type="match status" value="1"/>
</dbReference>
<dbReference type="InterPro" id="IPR003018">
    <property type="entry name" value="GAF"/>
</dbReference>
<dbReference type="InterPro" id="IPR013654">
    <property type="entry name" value="PAS_2"/>
</dbReference>
<comment type="catalytic activity">
    <reaction evidence="1">
        <text>ATP + protein L-histidine = ADP + protein N-phospho-L-histidine.</text>
        <dbReference type="EC" id="2.7.13.3"/>
    </reaction>
</comment>
<gene>
    <name evidence="14" type="ORF">SAMN06295970_11268</name>
</gene>
<comment type="similarity">
    <text evidence="2">In the N-terminal section; belongs to the phytochrome family.</text>
</comment>
<evidence type="ECO:0000256" key="3">
    <source>
        <dbReference type="ARBA" id="ARBA00011738"/>
    </source>
</evidence>
<dbReference type="CDD" id="cd00075">
    <property type="entry name" value="HATPase"/>
    <property type="match status" value="1"/>
</dbReference>
<dbReference type="InterPro" id="IPR035965">
    <property type="entry name" value="PAS-like_dom_sf"/>
</dbReference>
<dbReference type="SUPFAM" id="SSF55781">
    <property type="entry name" value="GAF domain-like"/>
    <property type="match status" value="2"/>
</dbReference>
<dbReference type="Pfam" id="PF00360">
    <property type="entry name" value="PHY"/>
    <property type="match status" value="1"/>
</dbReference>
<accession>A0ABY1QBW1</accession>
<dbReference type="PRINTS" id="PR01033">
    <property type="entry name" value="PHYTOCHROME"/>
</dbReference>
<evidence type="ECO:0000256" key="10">
    <source>
        <dbReference type="ARBA" id="ARBA00023012"/>
    </source>
</evidence>
<organism evidence="14 15">
    <name type="scientific">Noviherbaspirillum suwonense</name>
    <dbReference type="NCBI Taxonomy" id="1224511"/>
    <lineage>
        <taxon>Bacteria</taxon>
        <taxon>Pseudomonadati</taxon>
        <taxon>Pseudomonadota</taxon>
        <taxon>Betaproteobacteria</taxon>
        <taxon>Burkholderiales</taxon>
        <taxon>Oxalobacteraceae</taxon>
        <taxon>Noviherbaspirillum</taxon>
    </lineage>
</organism>
<dbReference type="SMART" id="SM00065">
    <property type="entry name" value="GAF"/>
    <property type="match status" value="1"/>
</dbReference>
<dbReference type="EMBL" id="FXUL01000012">
    <property type="protein sequence ID" value="SMP66938.1"/>
    <property type="molecule type" value="Genomic_DNA"/>
</dbReference>
<evidence type="ECO:0000313" key="14">
    <source>
        <dbReference type="EMBL" id="SMP66938.1"/>
    </source>
</evidence>
<comment type="subunit">
    <text evidence="3">Homodimer.</text>
</comment>
<dbReference type="GO" id="GO:0016301">
    <property type="term" value="F:kinase activity"/>
    <property type="evidence" value="ECO:0007669"/>
    <property type="project" value="UniProtKB-KW"/>
</dbReference>
<sequence>MRENHLQTGEILDCEKEPIHIPGAIQSFGLLIAVDQPSLRIHNASINCEDAFGISPQQLIGRSLAEFIAADKLPELQHYLARDNLREQAPLDVTLHLPSSLRNRHWELSAHRHAGCLILEMEPSGTGTVDLLSLNRKLSTAVQLLHATSSLQQLCDTAVKEIQTITGFDRVMIYQFTEDWHGKVIAEQCAPHMYSYMHHQFPASDIPAQARAVFLQNWLRMIPDVGYTPVAVYPGTNPLDGMPLDLGQSALRSVSPIHLEYLRNMQVKATLTISLLDNGRLWGLIACHHASPRLLDANSRVAAKLIGQLVSSQVQLKQSLDDMHYRAQLRSVHSRLLSHMEQESDLVQGLVKHTPNMLDLAAASGAAAAIYHDNKWTIIGETPDVRQIEELIDWLGHRAPRNELFQTNYLSKYFPPARAYKDVASGLVAVPIPKSDRNYILFFRPEVASTVVWAGKPEKLVRHEGDHGRLHPRASFKSWVETVEGVATPWKRVEIEAITELKNSILALDLQREFRKEQQARAEAERISMEKENMVHMVSHDLRTPLSIIKMSLELMQRTSSADPEAVGKLLARGLRATDAIDRLSQGILDLVKVENGSAMPAPSMVAASMLIHDAIELALPLAERKSVQLRAEPGNSDAKVCCERNRIEQVLGNLISNALKFTPEGGLVSVSMRAEGDMVIFSVADTGVGIAEEHIGRVFDRFWQEGRAASQGNGLGLAIAKGIVEQHGGAIWVKSNLMQGSTFSFSLPRNEDCLLEEKEVHGAP</sequence>
<dbReference type="SMART" id="SM00388">
    <property type="entry name" value="HisKA"/>
    <property type="match status" value="1"/>
</dbReference>
<evidence type="ECO:0000256" key="1">
    <source>
        <dbReference type="ARBA" id="ARBA00000085"/>
    </source>
</evidence>
<comment type="caution">
    <text evidence="14">The sequence shown here is derived from an EMBL/GenBank/DDBJ whole genome shotgun (WGS) entry which is preliminary data.</text>
</comment>
<protein>
    <recommendedName>
        <fullName evidence="4">histidine kinase</fullName>
        <ecNumber evidence="4">2.7.13.3</ecNumber>
    </recommendedName>
</protein>
<evidence type="ECO:0000259" key="13">
    <source>
        <dbReference type="PROSITE" id="PS50109"/>
    </source>
</evidence>
<dbReference type="Gene3D" id="3.30.565.10">
    <property type="entry name" value="Histidine kinase-like ATPase, C-terminal domain"/>
    <property type="match status" value="1"/>
</dbReference>
<keyword evidence="7" id="KW-0808">Transferase</keyword>
<keyword evidence="8 14" id="KW-0418">Kinase</keyword>
<dbReference type="Pfam" id="PF01590">
    <property type="entry name" value="GAF"/>
    <property type="match status" value="1"/>
</dbReference>
<dbReference type="InterPro" id="IPR005467">
    <property type="entry name" value="His_kinase_dom"/>
</dbReference>
<evidence type="ECO:0000256" key="4">
    <source>
        <dbReference type="ARBA" id="ARBA00012438"/>
    </source>
</evidence>
<evidence type="ECO:0000256" key="6">
    <source>
        <dbReference type="ARBA" id="ARBA00022606"/>
    </source>
</evidence>
<dbReference type="Gene3D" id="1.10.287.130">
    <property type="match status" value="1"/>
</dbReference>
<dbReference type="InterPro" id="IPR001294">
    <property type="entry name" value="Phytochrome"/>
</dbReference>
<evidence type="ECO:0000256" key="9">
    <source>
        <dbReference type="ARBA" id="ARBA00022991"/>
    </source>
</evidence>
<keyword evidence="15" id="KW-1185">Reference proteome</keyword>
<dbReference type="SUPFAM" id="SSF55874">
    <property type="entry name" value="ATPase domain of HSP90 chaperone/DNA topoisomerase II/histidine kinase"/>
    <property type="match status" value="1"/>
</dbReference>
<name>A0ABY1QBW1_9BURK</name>